<dbReference type="InterPro" id="IPR013785">
    <property type="entry name" value="Aldolase_TIM"/>
</dbReference>
<dbReference type="InterPro" id="IPR004136">
    <property type="entry name" value="NMO"/>
</dbReference>
<dbReference type="CDD" id="cd04730">
    <property type="entry name" value="NPD_like"/>
    <property type="match status" value="1"/>
</dbReference>
<evidence type="ECO:0000313" key="4">
    <source>
        <dbReference type="EMBL" id="KAK6916138.1"/>
    </source>
</evidence>
<accession>A0AAN8UUJ1</accession>
<organism evidence="4 5">
    <name type="scientific">Dillenia turbinata</name>
    <dbReference type="NCBI Taxonomy" id="194707"/>
    <lineage>
        <taxon>Eukaryota</taxon>
        <taxon>Viridiplantae</taxon>
        <taxon>Streptophyta</taxon>
        <taxon>Embryophyta</taxon>
        <taxon>Tracheophyta</taxon>
        <taxon>Spermatophyta</taxon>
        <taxon>Magnoliopsida</taxon>
        <taxon>eudicotyledons</taxon>
        <taxon>Gunneridae</taxon>
        <taxon>Pentapetalae</taxon>
        <taxon>Dilleniales</taxon>
        <taxon>Dilleniaceae</taxon>
        <taxon>Dillenia</taxon>
    </lineage>
</organism>
<dbReference type="EMBL" id="JBAMMX010000024">
    <property type="protein sequence ID" value="KAK6916138.1"/>
    <property type="molecule type" value="Genomic_DNA"/>
</dbReference>
<dbReference type="Proteomes" id="UP001370490">
    <property type="component" value="Unassembled WGS sequence"/>
</dbReference>
<keyword evidence="2" id="KW-0288">FMN</keyword>
<dbReference type="SUPFAM" id="SSF51412">
    <property type="entry name" value="Inosine monophosphate dehydrogenase (IMPDH)"/>
    <property type="match status" value="1"/>
</dbReference>
<protein>
    <submittedName>
        <fullName evidence="4">Nitronate monooxygenase</fullName>
    </submittedName>
</protein>
<dbReference type="PANTHER" id="PTHR32332">
    <property type="entry name" value="2-NITROPROPANE DIOXYGENASE"/>
    <property type="match status" value="1"/>
</dbReference>
<keyword evidence="5" id="KW-1185">Reference proteome</keyword>
<evidence type="ECO:0000256" key="1">
    <source>
        <dbReference type="ARBA" id="ARBA00022630"/>
    </source>
</evidence>
<keyword evidence="1" id="KW-0285">Flavoprotein</keyword>
<dbReference type="GO" id="GO:0018580">
    <property type="term" value="F:nitronate monooxygenase activity"/>
    <property type="evidence" value="ECO:0007669"/>
    <property type="project" value="InterPro"/>
</dbReference>
<dbReference type="Gene3D" id="3.20.20.70">
    <property type="entry name" value="Aldolase class I"/>
    <property type="match status" value="1"/>
</dbReference>
<dbReference type="PANTHER" id="PTHR32332:SF20">
    <property type="entry name" value="2-NITROPROPANE DIOXYGENASE-LIKE PROTEIN"/>
    <property type="match status" value="1"/>
</dbReference>
<keyword evidence="3" id="KW-0560">Oxidoreductase</keyword>
<comment type="caution">
    <text evidence="4">The sequence shown here is derived from an EMBL/GenBank/DDBJ whole genome shotgun (WGS) entry which is preliminary data.</text>
</comment>
<keyword evidence="4" id="KW-0503">Monooxygenase</keyword>
<dbReference type="AlphaFoldDB" id="A0AAN8UUJ1"/>
<proteinExistence type="predicted"/>
<sequence>MKLLRYNESPEYLKDLRRKMRTLTDKSFGVGIVMLGSYEEAKSAIDSNVDAIIVQGVEAGGACTWSASNGVLLVYVKEGLISLLPRGVDLGDRDILVIASGGIVDARGYVAASALGAQGIAMGTRFMATNENYAYPTNKKKLTELEKTYTNVSDRSKLPGAPHR</sequence>
<dbReference type="Pfam" id="PF03060">
    <property type="entry name" value="NMO"/>
    <property type="match status" value="1"/>
</dbReference>
<evidence type="ECO:0000256" key="2">
    <source>
        <dbReference type="ARBA" id="ARBA00022643"/>
    </source>
</evidence>
<evidence type="ECO:0000256" key="3">
    <source>
        <dbReference type="ARBA" id="ARBA00023002"/>
    </source>
</evidence>
<evidence type="ECO:0000313" key="5">
    <source>
        <dbReference type="Proteomes" id="UP001370490"/>
    </source>
</evidence>
<reference evidence="4 5" key="1">
    <citation type="submission" date="2023-12" db="EMBL/GenBank/DDBJ databases">
        <title>A high-quality genome assembly for Dillenia turbinata (Dilleniales).</title>
        <authorList>
            <person name="Chanderbali A."/>
        </authorList>
    </citation>
    <scope>NUCLEOTIDE SEQUENCE [LARGE SCALE GENOMIC DNA]</scope>
    <source>
        <strain evidence="4">LSX21</strain>
        <tissue evidence="4">Leaf</tissue>
    </source>
</reference>
<gene>
    <name evidence="4" type="ORF">RJ641_018999</name>
</gene>
<name>A0AAN8UUJ1_9MAGN</name>